<name>A0A0N4YWD8_NIPBR</name>
<dbReference type="WBParaSite" id="NBR_0002156001-mRNA-1">
    <property type="protein sequence ID" value="NBR_0002156001-mRNA-1"/>
    <property type="gene ID" value="NBR_0002156001"/>
</dbReference>
<evidence type="ECO:0000256" key="1">
    <source>
        <dbReference type="SAM" id="MobiDB-lite"/>
    </source>
</evidence>
<dbReference type="AlphaFoldDB" id="A0A0N4YWD8"/>
<reference evidence="2" key="1">
    <citation type="submission" date="2017-02" db="UniProtKB">
        <authorList>
            <consortium name="WormBaseParasite"/>
        </authorList>
    </citation>
    <scope>IDENTIFICATION</scope>
</reference>
<feature type="compositionally biased region" description="Polar residues" evidence="1">
    <location>
        <begin position="1"/>
        <end position="20"/>
    </location>
</feature>
<protein>
    <submittedName>
        <fullName evidence="2">Ovule protein</fullName>
    </submittedName>
</protein>
<dbReference type="OMA" id="KSKNLWP"/>
<feature type="region of interest" description="Disordered" evidence="1">
    <location>
        <begin position="1"/>
        <end position="27"/>
    </location>
</feature>
<accession>A0A0N4YWD8</accession>
<sequence>LTTFQQGSVSKKSAGTLTKRSLSDAPPILSTKTGEFLLLSLFQTFKSKNLWPSGSSDLNSMDFSVWGTLGSRISGHSDTTAEGLRVAV</sequence>
<evidence type="ECO:0000313" key="2">
    <source>
        <dbReference type="WBParaSite" id="NBR_0002156001-mRNA-1"/>
    </source>
</evidence>
<organism evidence="2">
    <name type="scientific">Nippostrongylus brasiliensis</name>
    <name type="common">Rat hookworm</name>
    <dbReference type="NCBI Taxonomy" id="27835"/>
    <lineage>
        <taxon>Eukaryota</taxon>
        <taxon>Metazoa</taxon>
        <taxon>Ecdysozoa</taxon>
        <taxon>Nematoda</taxon>
        <taxon>Chromadorea</taxon>
        <taxon>Rhabditida</taxon>
        <taxon>Rhabditina</taxon>
        <taxon>Rhabditomorpha</taxon>
        <taxon>Strongyloidea</taxon>
        <taxon>Heligmosomidae</taxon>
        <taxon>Nippostrongylus</taxon>
    </lineage>
</organism>
<proteinExistence type="predicted"/>